<dbReference type="InterPro" id="IPR036034">
    <property type="entry name" value="PDZ_sf"/>
</dbReference>
<name>A0A7M5WWD7_9CNID</name>
<dbReference type="Pfam" id="PF02759">
    <property type="entry name" value="RUN"/>
    <property type="match status" value="1"/>
</dbReference>
<dbReference type="PANTHER" id="PTHR46753:SF3">
    <property type="entry name" value="PDZ DOMAIN-CONTAINING PROTEIN"/>
    <property type="match status" value="1"/>
</dbReference>
<feature type="domain" description="RUN" evidence="2">
    <location>
        <begin position="19"/>
        <end position="161"/>
    </location>
</feature>
<keyword evidence="4" id="KW-1185">Reference proteome</keyword>
<dbReference type="Proteomes" id="UP000594262">
    <property type="component" value="Unplaced"/>
</dbReference>
<evidence type="ECO:0008006" key="5">
    <source>
        <dbReference type="Google" id="ProtNLM"/>
    </source>
</evidence>
<dbReference type="PROSITE" id="PS50826">
    <property type="entry name" value="RUN"/>
    <property type="match status" value="1"/>
</dbReference>
<feature type="domain" description="PID" evidence="1">
    <location>
        <begin position="304"/>
        <end position="421"/>
    </location>
</feature>
<evidence type="ECO:0000313" key="4">
    <source>
        <dbReference type="Proteomes" id="UP000594262"/>
    </source>
</evidence>
<dbReference type="PROSITE" id="PS01179">
    <property type="entry name" value="PID"/>
    <property type="match status" value="1"/>
</dbReference>
<accession>A0A7M5WWD7</accession>
<proteinExistence type="predicted"/>
<dbReference type="SMART" id="SM00593">
    <property type="entry name" value="RUN"/>
    <property type="match status" value="1"/>
</dbReference>
<protein>
    <recommendedName>
        <fullName evidence="5">RUN domain-containing protein</fullName>
    </recommendedName>
</protein>
<evidence type="ECO:0000259" key="1">
    <source>
        <dbReference type="PROSITE" id="PS01179"/>
    </source>
</evidence>
<dbReference type="InterPro" id="IPR011993">
    <property type="entry name" value="PH-like_dom_sf"/>
</dbReference>
<dbReference type="Gene3D" id="2.30.29.30">
    <property type="entry name" value="Pleckstrin-homology domain (PH domain)/Phosphotyrosine-binding domain (PTB)"/>
    <property type="match status" value="1"/>
</dbReference>
<dbReference type="SUPFAM" id="SSF50729">
    <property type="entry name" value="PH domain-like"/>
    <property type="match status" value="1"/>
</dbReference>
<dbReference type="AlphaFoldDB" id="A0A7M5WWD7"/>
<dbReference type="OrthoDB" id="9044749at2759"/>
<dbReference type="EnsemblMetazoa" id="CLYHEMT013860.1">
    <property type="protein sequence ID" value="CLYHEMP013860.1"/>
    <property type="gene ID" value="CLYHEMG013860"/>
</dbReference>
<sequence>MDNDASTSTLNENQENELTDDSQVLPGFCQSLESVLRQGLKVGSLGLIGLLDRDYWSVIDGLSSSSRVTLRPPPSINHAITVVKGCKKTSTSQGRGRLFIRVALTKGILVQALEALLQNQEYVRYWYKDASPLVDYRRKDLVMGILKSLKKRKYNLDVNNCSFLDETWLLPRVEKFEFVPCALLGLTLVSVDGKSIITQVKSGSVAEEHEIEPGDCLDELFGQYIDEKWCLKVGQLKKKYQGKPITACVIKARYKDGRWFPPLYKRYQVLCAEGRCSMTATEFQQRKSESHETDSEKVTSQHTFTIDYLGFHNVGENGSCIYVQDGIDNVLKADNQKRTVKMQLLERDILVMFSDTGEVLGRFSYTETSSCGIKDDQTNIFGFIAGNTTCSFADSFDCHVFSSHDPFIARTIIDGIGKGFDRSIYCV</sequence>
<dbReference type="Gene3D" id="1.20.58.900">
    <property type="match status" value="1"/>
</dbReference>
<dbReference type="PANTHER" id="PTHR46753">
    <property type="entry name" value="FYVE AND COILED-COIL DOMAIN-CONTAINING PROTEIN 1"/>
    <property type="match status" value="1"/>
</dbReference>
<evidence type="ECO:0000313" key="3">
    <source>
        <dbReference type="EnsemblMetazoa" id="CLYHEMP013860.1"/>
    </source>
</evidence>
<dbReference type="InterPro" id="IPR004012">
    <property type="entry name" value="Run_dom"/>
</dbReference>
<dbReference type="SUPFAM" id="SSF140741">
    <property type="entry name" value="RUN domain-like"/>
    <property type="match status" value="1"/>
</dbReference>
<organism evidence="3 4">
    <name type="scientific">Clytia hemisphaerica</name>
    <dbReference type="NCBI Taxonomy" id="252671"/>
    <lineage>
        <taxon>Eukaryota</taxon>
        <taxon>Metazoa</taxon>
        <taxon>Cnidaria</taxon>
        <taxon>Hydrozoa</taxon>
        <taxon>Hydroidolina</taxon>
        <taxon>Leptothecata</taxon>
        <taxon>Obeliida</taxon>
        <taxon>Clytiidae</taxon>
        <taxon>Clytia</taxon>
    </lineage>
</organism>
<dbReference type="SUPFAM" id="SSF50156">
    <property type="entry name" value="PDZ domain-like"/>
    <property type="match status" value="1"/>
</dbReference>
<dbReference type="InterPro" id="IPR037213">
    <property type="entry name" value="Run_dom_sf"/>
</dbReference>
<evidence type="ECO:0000259" key="2">
    <source>
        <dbReference type="PROSITE" id="PS50826"/>
    </source>
</evidence>
<dbReference type="InterPro" id="IPR006020">
    <property type="entry name" value="PTB/PI_dom"/>
</dbReference>
<reference evidence="3" key="1">
    <citation type="submission" date="2021-01" db="UniProtKB">
        <authorList>
            <consortium name="EnsemblMetazoa"/>
        </authorList>
    </citation>
    <scope>IDENTIFICATION</scope>
</reference>